<evidence type="ECO:0000256" key="1">
    <source>
        <dbReference type="ARBA" id="ARBA00004196"/>
    </source>
</evidence>
<feature type="region of interest" description="Disordered" evidence="3">
    <location>
        <begin position="161"/>
        <end position="206"/>
    </location>
</feature>
<dbReference type="Gene3D" id="2.40.420.20">
    <property type="match status" value="1"/>
</dbReference>
<dbReference type="PANTHER" id="PTHR32347:SF14">
    <property type="entry name" value="EFFLUX SYSTEM COMPONENT YKNX-RELATED"/>
    <property type="match status" value="1"/>
</dbReference>
<evidence type="ECO:0000256" key="3">
    <source>
        <dbReference type="SAM" id="MobiDB-lite"/>
    </source>
</evidence>
<sequence>MGLGASQVIKSPAQAAADTAPPPPSVMTTGVEQRVLRDSVIVRGTVNASQSVAVAPSGSGSAGTGSPVVTKVNVKLGDTFRSGRVLMEVSGRPVIVLKGALPVYRDLKPGADGEDVAQLQQALNGIGCSVGGDHRGYFGAGTKAALADLYRSVGYDPLPADPGSGDSVASAQDAVTDARRHLQDVSARQGAAATSEKGKADDRPLEISRAREDLARADKKLAQAKAVSGPMLPASEVVYLKSFPARVDDVSSAVGSQVSGSAMTVSAGQLVVKGFLSRQQHTLVRPGQRVHILSELDGTTAEATVRTVANAVTRAQTGQDGQGEPPGADGSSSPGYAVTVVPDRALPASLAGQDVRLTIEAASTENKVLVVPVTAISAGVDGNTAVTVVGHGGVQRRVPVTTGASGDGYVEIRPVTGMRVAAGDRVVTGTSTQETP</sequence>
<dbReference type="AlphaFoldDB" id="A0A426RXL8"/>
<comment type="caution">
    <text evidence="4">The sequence shown here is derived from an EMBL/GenBank/DDBJ whole genome shotgun (WGS) entry which is preliminary data.</text>
</comment>
<evidence type="ECO:0000256" key="2">
    <source>
        <dbReference type="ARBA" id="ARBA00023054"/>
    </source>
</evidence>
<evidence type="ECO:0000313" key="5">
    <source>
        <dbReference type="Proteomes" id="UP000276379"/>
    </source>
</evidence>
<accession>A0A426RXL8</accession>
<dbReference type="InterPro" id="IPR036366">
    <property type="entry name" value="PGBDSf"/>
</dbReference>
<dbReference type="GO" id="GO:0030313">
    <property type="term" value="C:cell envelope"/>
    <property type="evidence" value="ECO:0007669"/>
    <property type="project" value="UniProtKB-SubCell"/>
</dbReference>
<feature type="region of interest" description="Disordered" evidence="3">
    <location>
        <begin position="314"/>
        <end position="335"/>
    </location>
</feature>
<gene>
    <name evidence="4" type="ORF">CQW44_33945</name>
</gene>
<dbReference type="InterPro" id="IPR050465">
    <property type="entry name" value="UPF0194_transport"/>
</dbReference>
<evidence type="ECO:0000313" key="4">
    <source>
        <dbReference type="EMBL" id="RRQ79892.1"/>
    </source>
</evidence>
<keyword evidence="2" id="KW-0175">Coiled coil</keyword>
<feature type="compositionally biased region" description="Basic and acidic residues" evidence="3">
    <location>
        <begin position="196"/>
        <end position="206"/>
    </location>
</feature>
<dbReference type="SUPFAM" id="SSF47090">
    <property type="entry name" value="PGBD-like"/>
    <property type="match status" value="1"/>
</dbReference>
<dbReference type="Proteomes" id="UP000276379">
    <property type="component" value="Unassembled WGS sequence"/>
</dbReference>
<proteinExistence type="predicted"/>
<comment type="subcellular location">
    <subcellularLocation>
        <location evidence="1">Cell envelope</location>
    </subcellularLocation>
</comment>
<reference evidence="4 5" key="1">
    <citation type="submission" date="2017-10" db="EMBL/GenBank/DDBJ databases">
        <title>Draft genome of actinobacteria isolated from guarana (Paullinia cupana (Mart.) Ducke.</title>
        <authorList>
            <person name="Siqueira K.A."/>
            <person name="Liotti R.G."/>
            <person name="Mendes T.A."/>
            <person name="Soares M.A."/>
        </authorList>
    </citation>
    <scope>NUCLEOTIDE SEQUENCE [LARGE SCALE GENOMIC DNA]</scope>
    <source>
        <strain evidence="4 5">199</strain>
    </source>
</reference>
<name>A0A426RXL8_9ACTN</name>
<keyword evidence="5" id="KW-1185">Reference proteome</keyword>
<dbReference type="EMBL" id="PDES01000018">
    <property type="protein sequence ID" value="RRQ79892.1"/>
    <property type="molecule type" value="Genomic_DNA"/>
</dbReference>
<protein>
    <submittedName>
        <fullName evidence="4">Peptidoglycan-binding protein</fullName>
    </submittedName>
</protein>
<dbReference type="Gene3D" id="1.10.101.10">
    <property type="entry name" value="PGBD-like superfamily/PGBD"/>
    <property type="match status" value="1"/>
</dbReference>
<dbReference type="InterPro" id="IPR036365">
    <property type="entry name" value="PGBD-like_sf"/>
</dbReference>
<dbReference type="PANTHER" id="PTHR32347">
    <property type="entry name" value="EFFLUX SYSTEM COMPONENT YKNX-RELATED"/>
    <property type="match status" value="1"/>
</dbReference>
<organism evidence="4 5">
    <name type="scientific">Streptomyces griseofuscus</name>
    <dbReference type="NCBI Taxonomy" id="146922"/>
    <lineage>
        <taxon>Bacteria</taxon>
        <taxon>Bacillati</taxon>
        <taxon>Actinomycetota</taxon>
        <taxon>Actinomycetes</taxon>
        <taxon>Kitasatosporales</taxon>
        <taxon>Streptomycetaceae</taxon>
        <taxon>Streptomyces</taxon>
    </lineage>
</organism>